<accession>B7J9I1</accession>
<name>B7J9I1_ACIF2</name>
<dbReference type="EMBL" id="CP001219">
    <property type="protein sequence ID" value="ACK80381.1"/>
    <property type="molecule type" value="Genomic_DNA"/>
</dbReference>
<protein>
    <submittedName>
        <fullName evidence="1">Uncharacterized protein</fullName>
    </submittedName>
</protein>
<reference evidence="1 2" key="1">
    <citation type="journal article" date="2008" name="BMC Genomics">
        <title>Acidithiobacillus ferrooxidans metabolism: from genome sequence to industrial applications.</title>
        <authorList>
            <person name="Valdes J."/>
            <person name="Pedroso I."/>
            <person name="Quatrini R."/>
            <person name="Dodson R.J."/>
            <person name="Tettelin H."/>
            <person name="Blake R.II."/>
            <person name="Eisen J.A."/>
            <person name="Holmes D.S."/>
        </authorList>
    </citation>
    <scope>NUCLEOTIDE SEQUENCE [LARGE SCALE GENOMIC DNA]</scope>
    <source>
        <strain evidence="2">ATCC 23270 / DSM 14882 / CIP 104768 / NCIMB 8455</strain>
    </source>
</reference>
<dbReference type="KEGG" id="afr:AFE_1379"/>
<sequence length="54" mass="5958">MIPIDRGQPLRLIVGTFVGFPESVPTMPESLPTMPERCPGFPLAKRKHFGHSLA</sequence>
<keyword evidence="2" id="KW-1185">Reference proteome</keyword>
<dbReference type="PaxDb" id="243159-AFE_1379"/>
<proteinExistence type="predicted"/>
<evidence type="ECO:0000313" key="1">
    <source>
        <dbReference type="EMBL" id="ACK80381.1"/>
    </source>
</evidence>
<dbReference type="AlphaFoldDB" id="B7J9I1"/>
<organism evidence="1 2">
    <name type="scientific">Acidithiobacillus ferrooxidans (strain ATCC 23270 / DSM 14882 / CIP 104768 / NCIMB 8455)</name>
    <name type="common">Ferrobacillus ferrooxidans (strain ATCC 23270)</name>
    <dbReference type="NCBI Taxonomy" id="243159"/>
    <lineage>
        <taxon>Bacteria</taxon>
        <taxon>Pseudomonadati</taxon>
        <taxon>Pseudomonadota</taxon>
        <taxon>Acidithiobacillia</taxon>
        <taxon>Acidithiobacillales</taxon>
        <taxon>Acidithiobacillaceae</taxon>
        <taxon>Acidithiobacillus</taxon>
    </lineage>
</organism>
<dbReference type="Proteomes" id="UP000001362">
    <property type="component" value="Chromosome"/>
</dbReference>
<gene>
    <name evidence="1" type="ordered locus">AFE_1379</name>
</gene>
<dbReference type="HOGENOM" id="CLU_3039389_0_0_6"/>
<evidence type="ECO:0000313" key="2">
    <source>
        <dbReference type="Proteomes" id="UP000001362"/>
    </source>
</evidence>